<organism evidence="2 3">
    <name type="scientific">Candidatus Protochlamydia amoebophila</name>
    <dbReference type="NCBI Taxonomy" id="362787"/>
    <lineage>
        <taxon>Bacteria</taxon>
        <taxon>Pseudomonadati</taxon>
        <taxon>Chlamydiota</taxon>
        <taxon>Chlamydiia</taxon>
        <taxon>Parachlamydiales</taxon>
        <taxon>Parachlamydiaceae</taxon>
        <taxon>Candidatus Protochlamydia</taxon>
    </lineage>
</organism>
<dbReference type="Pfam" id="PF03358">
    <property type="entry name" value="FMN_red"/>
    <property type="match status" value="1"/>
</dbReference>
<comment type="caution">
    <text evidence="2">The sequence shown here is derived from an EMBL/GenBank/DDBJ whole genome shotgun (WGS) entry which is preliminary data.</text>
</comment>
<dbReference type="InterPro" id="IPR029039">
    <property type="entry name" value="Flavoprotein-like_sf"/>
</dbReference>
<sequence>MGEIAMDNQPKILAFAGSLRKDSYNKKLVKNAMKGAEQAGAKVTYIDLNDYPLPIYDGDIEANEGLPENALKLKKLLWEHDGFIIASPEYNSSISGVLKNMIDWTTRQATPEEVYLSCFIDKVALIISASPGNLGGLRGLVHLRSILENIQTWVMPSQKAISDAANAFDEQGNLKKEQDRKATEELAKQLVEKTKKLQLASVT</sequence>
<dbReference type="GO" id="GO:0010181">
    <property type="term" value="F:FMN binding"/>
    <property type="evidence" value="ECO:0007669"/>
    <property type="project" value="TreeGrafter"/>
</dbReference>
<dbReference type="InterPro" id="IPR005025">
    <property type="entry name" value="FMN_Rdtase-like_dom"/>
</dbReference>
<protein>
    <submittedName>
        <fullName evidence="2">NAD(P)H:quinone oxidoreductase</fullName>
        <ecNumber evidence="2">1.6.5.2</ecNumber>
    </submittedName>
</protein>
<name>A0A0C1H343_9BACT</name>
<dbReference type="PATRIC" id="fig|362787.3.peg.1046"/>
<dbReference type="PANTHER" id="PTHR30543">
    <property type="entry name" value="CHROMATE REDUCTASE"/>
    <property type="match status" value="1"/>
</dbReference>
<dbReference type="GO" id="GO:0005829">
    <property type="term" value="C:cytosol"/>
    <property type="evidence" value="ECO:0007669"/>
    <property type="project" value="TreeGrafter"/>
</dbReference>
<dbReference type="Gene3D" id="3.40.50.360">
    <property type="match status" value="1"/>
</dbReference>
<keyword evidence="2" id="KW-0560">Oxidoreductase</keyword>
<evidence type="ECO:0000313" key="2">
    <source>
        <dbReference type="EMBL" id="KIC72009.1"/>
    </source>
</evidence>
<dbReference type="AlphaFoldDB" id="A0A0C1H343"/>
<evidence type="ECO:0000259" key="1">
    <source>
        <dbReference type="Pfam" id="PF03358"/>
    </source>
</evidence>
<dbReference type="EC" id="1.6.5.2" evidence="2"/>
<proteinExistence type="predicted"/>
<reference evidence="2 3" key="1">
    <citation type="journal article" date="2014" name="Mol. Biol. Evol.">
        <title>Massive expansion of Ubiquitination-related gene families within the Chlamydiae.</title>
        <authorList>
            <person name="Domman D."/>
            <person name="Collingro A."/>
            <person name="Lagkouvardos I."/>
            <person name="Gehre L."/>
            <person name="Weinmaier T."/>
            <person name="Rattei T."/>
            <person name="Subtil A."/>
            <person name="Horn M."/>
        </authorList>
    </citation>
    <scope>NUCLEOTIDE SEQUENCE [LARGE SCALE GENOMIC DNA]</scope>
    <source>
        <strain evidence="2 3">EI2</strain>
    </source>
</reference>
<feature type="domain" description="NADPH-dependent FMN reductase-like" evidence="1">
    <location>
        <begin position="10"/>
        <end position="164"/>
    </location>
</feature>
<dbReference type="EMBL" id="JSAN01000065">
    <property type="protein sequence ID" value="KIC72009.1"/>
    <property type="molecule type" value="Genomic_DNA"/>
</dbReference>
<evidence type="ECO:0000313" key="3">
    <source>
        <dbReference type="Proteomes" id="UP000031465"/>
    </source>
</evidence>
<accession>A0A0C1H343</accession>
<dbReference type="Proteomes" id="UP000031465">
    <property type="component" value="Unassembled WGS sequence"/>
</dbReference>
<dbReference type="SUPFAM" id="SSF52218">
    <property type="entry name" value="Flavoproteins"/>
    <property type="match status" value="1"/>
</dbReference>
<gene>
    <name evidence="2" type="ORF">DB44_CS00110</name>
</gene>
<dbReference type="PANTHER" id="PTHR30543:SF21">
    <property type="entry name" value="NAD(P)H-DEPENDENT FMN REDUCTASE LOT6"/>
    <property type="match status" value="1"/>
</dbReference>
<dbReference type="GO" id="GO:0003955">
    <property type="term" value="F:NAD(P)H dehydrogenase (quinone) activity"/>
    <property type="evidence" value="ECO:0007669"/>
    <property type="project" value="UniProtKB-EC"/>
</dbReference>
<dbReference type="InterPro" id="IPR050712">
    <property type="entry name" value="NAD(P)H-dep_reductase"/>
</dbReference>